<evidence type="ECO:0000313" key="2">
    <source>
        <dbReference type="Proteomes" id="UP001152795"/>
    </source>
</evidence>
<proteinExistence type="predicted"/>
<dbReference type="EMBL" id="CACRXK020000942">
    <property type="protein sequence ID" value="CAB3985941.1"/>
    <property type="molecule type" value="Genomic_DNA"/>
</dbReference>
<sequence>MKRRRQSVSTCVDCNKSFESQETSTQHFNSRNHVQRLLAIKNAQLMDMEEETEILEDVGTRVEAVYGISSDEESFSDDDMGEVFFNSEAEQLISDENADKDFFPFPSETFFLLYCYAHSIMRPKSRSDLEFLWMMMGRFGVNLPTLSSVLSFKVKGLENCISLRKSYGNEHPFYWIPPSDIIKLQLATPSVSNKLARYPEKTDRFIKELYQGRKWYIDEQFQTTSASVSGKTFYVKDLVEYKIDETIRHGIIDGFYMKNVDDTLKHFCRLTKTIMMNMELRSLTLTQEVEEVCLEDIQRVSGYRVDCKETDGRIVQLNNEEKEQLQRPHRTKILADGRQTLTLPLVIFSDETSGNRSKKWNQIETYSMFLASLPRKEITKFSNIHFICASNLVDSITLGKEIATDLRTLEEGMVTYDATSDCEVFVQCPILLVACDNPRASEFAHHMGSSANHYCRICDATKGEGVEVGVLRTPEDVQRTIGRIAAAGSERQKKEIRKSTGTTERGGQFDILSSYDAIKQTPVEVLHTILLGPVKYLVTKTMKNISVADKKKVQAKIEAFDFSAFQRRLPGSFVKNYGSCVGRDFKLWAQISVFILDGLISAEELEVWLYLSETFALAYGSQVDMEDNENVTLLIQQMIECLSEVHPELLQKQKFHLLLHLQDEMLDFGPPAGFNTERFEAFNSVIRTLNVYSNRHGSSKDIGERLLQHHVLKFLINGGRWGTDNRTSASQEIIRLSQLPVIQKFMYQVDANCSQSHKQIYQPGSLRLGTYKNHRLQMMQTEDILPIIALQDDIEAQDVHIPPQCKQFKGCIAQNRTLVQKGEAFAYMNLNDEICFGRFCTSVQFSHEEQPANWVLLTPYTPLRAADGDVLHGKFRSPILEETEGKALVRANAVLEKVNMVHNCDHRCAFTITDHHCAEEREMVTTERCVFQHDMANKTYLINRFYLGETWKYIPDMAQD</sequence>
<dbReference type="AlphaFoldDB" id="A0A7D9HLW9"/>
<dbReference type="SUPFAM" id="SSF57667">
    <property type="entry name" value="beta-beta-alpha zinc fingers"/>
    <property type="match status" value="1"/>
</dbReference>
<dbReference type="Proteomes" id="UP001152795">
    <property type="component" value="Unassembled WGS sequence"/>
</dbReference>
<name>A0A7D9HLW9_PARCT</name>
<dbReference type="PANTHER" id="PTHR31912:SF34">
    <property type="entry name" value="NOTOCHORD-RELATED PROTEIN"/>
    <property type="match status" value="1"/>
</dbReference>
<dbReference type="OrthoDB" id="2506088at2759"/>
<dbReference type="PANTHER" id="PTHR31912">
    <property type="entry name" value="IP13529P"/>
    <property type="match status" value="1"/>
</dbReference>
<organism evidence="1 2">
    <name type="scientific">Paramuricea clavata</name>
    <name type="common">Red gorgonian</name>
    <name type="synonym">Violescent sea-whip</name>
    <dbReference type="NCBI Taxonomy" id="317549"/>
    <lineage>
        <taxon>Eukaryota</taxon>
        <taxon>Metazoa</taxon>
        <taxon>Cnidaria</taxon>
        <taxon>Anthozoa</taxon>
        <taxon>Octocorallia</taxon>
        <taxon>Malacalcyonacea</taxon>
        <taxon>Plexauridae</taxon>
        <taxon>Paramuricea</taxon>
    </lineage>
</organism>
<keyword evidence="2" id="KW-1185">Reference proteome</keyword>
<evidence type="ECO:0000313" key="1">
    <source>
        <dbReference type="EMBL" id="CAB3985941.1"/>
    </source>
</evidence>
<dbReference type="Gene3D" id="3.30.160.60">
    <property type="entry name" value="Classic Zinc Finger"/>
    <property type="match status" value="1"/>
</dbReference>
<protein>
    <submittedName>
        <fullName evidence="1">PREDICTED: uncharacterized protein LOC109581930</fullName>
    </submittedName>
</protein>
<accession>A0A7D9HLW9</accession>
<dbReference type="PROSITE" id="PS00028">
    <property type="entry name" value="ZINC_FINGER_C2H2_1"/>
    <property type="match status" value="1"/>
</dbReference>
<dbReference type="InterPro" id="IPR036236">
    <property type="entry name" value="Znf_C2H2_sf"/>
</dbReference>
<dbReference type="InterPro" id="IPR013087">
    <property type="entry name" value="Znf_C2H2_type"/>
</dbReference>
<reference evidence="1" key="1">
    <citation type="submission" date="2020-04" db="EMBL/GenBank/DDBJ databases">
        <authorList>
            <person name="Alioto T."/>
            <person name="Alioto T."/>
            <person name="Gomez Garrido J."/>
        </authorList>
    </citation>
    <scope>NUCLEOTIDE SEQUENCE</scope>
    <source>
        <strain evidence="1">A484AB</strain>
    </source>
</reference>
<comment type="caution">
    <text evidence="1">The sequence shown here is derived from an EMBL/GenBank/DDBJ whole genome shotgun (WGS) entry which is preliminary data.</text>
</comment>
<gene>
    <name evidence="1" type="ORF">PACLA_8A043705</name>
</gene>